<dbReference type="AlphaFoldDB" id="V4VG75"/>
<feature type="compositionally biased region" description="Polar residues" evidence="1">
    <location>
        <begin position="697"/>
        <end position="715"/>
    </location>
</feature>
<protein>
    <submittedName>
        <fullName evidence="2">Uncharacterized protein</fullName>
    </submittedName>
</protein>
<feature type="region of interest" description="Disordered" evidence="1">
    <location>
        <begin position="475"/>
        <end position="521"/>
    </location>
</feature>
<feature type="compositionally biased region" description="Basic residues" evidence="1">
    <location>
        <begin position="964"/>
        <end position="977"/>
    </location>
</feature>
<feature type="compositionally biased region" description="Basic and acidic residues" evidence="1">
    <location>
        <begin position="645"/>
        <end position="677"/>
    </location>
</feature>
<name>V4VG75_CITCL</name>
<proteinExistence type="predicted"/>
<dbReference type="STRING" id="85681.V4VG75"/>
<reference evidence="2 3" key="1">
    <citation type="submission" date="2013-10" db="EMBL/GenBank/DDBJ databases">
        <authorList>
            <consortium name="International Citrus Genome Consortium"/>
            <person name="Jenkins J."/>
            <person name="Schmutz J."/>
            <person name="Prochnik S."/>
            <person name="Rokhsar D."/>
            <person name="Gmitter F."/>
            <person name="Ollitrault P."/>
            <person name="Machado M."/>
            <person name="Talon M."/>
            <person name="Wincker P."/>
            <person name="Jaillon O."/>
            <person name="Morgante M."/>
        </authorList>
    </citation>
    <scope>NUCLEOTIDE SEQUENCE</scope>
    <source>
        <strain evidence="3">cv. Clemenules</strain>
    </source>
</reference>
<accession>V4VG75</accession>
<feature type="compositionally biased region" description="Basic and acidic residues" evidence="1">
    <location>
        <begin position="722"/>
        <end position="732"/>
    </location>
</feature>
<dbReference type="InParanoid" id="V4VG75"/>
<dbReference type="OMA" id="QNREKGA"/>
<dbReference type="EMBL" id="KI536726">
    <property type="protein sequence ID" value="ESR51534.1"/>
    <property type="molecule type" value="Genomic_DNA"/>
</dbReference>
<feature type="compositionally biased region" description="Basic residues" evidence="1">
    <location>
        <begin position="935"/>
        <end position="954"/>
    </location>
</feature>
<dbReference type="KEGG" id="cic:CICLE_v10030634mg"/>
<dbReference type="FunCoup" id="V4VG75">
    <property type="interactions" value="666"/>
</dbReference>
<feature type="compositionally biased region" description="Basic and acidic residues" evidence="1">
    <location>
        <begin position="787"/>
        <end position="882"/>
    </location>
</feature>
<dbReference type="eggNOG" id="ENOG502QUZF">
    <property type="taxonomic scope" value="Eukaryota"/>
</dbReference>
<gene>
    <name evidence="2" type="ORF">CICLE_v10030634mg</name>
</gene>
<organism evidence="2 3">
    <name type="scientific">Citrus clementina</name>
    <name type="common">Clementine</name>
    <name type="synonym">Citrus deliciosa x Citrus sinensis</name>
    <dbReference type="NCBI Taxonomy" id="85681"/>
    <lineage>
        <taxon>Eukaryota</taxon>
        <taxon>Viridiplantae</taxon>
        <taxon>Streptophyta</taxon>
        <taxon>Embryophyta</taxon>
        <taxon>Tracheophyta</taxon>
        <taxon>Spermatophyta</taxon>
        <taxon>Magnoliopsida</taxon>
        <taxon>eudicotyledons</taxon>
        <taxon>Gunneridae</taxon>
        <taxon>Pentapetalae</taxon>
        <taxon>rosids</taxon>
        <taxon>malvids</taxon>
        <taxon>Sapindales</taxon>
        <taxon>Rutaceae</taxon>
        <taxon>Aurantioideae</taxon>
        <taxon>Citrus</taxon>
    </lineage>
</organism>
<evidence type="ECO:0000256" key="1">
    <source>
        <dbReference type="SAM" id="MobiDB-lite"/>
    </source>
</evidence>
<feature type="compositionally biased region" description="Basic and acidic residues" evidence="1">
    <location>
        <begin position="754"/>
        <end position="768"/>
    </location>
</feature>
<dbReference type="Gramene" id="ESR51534">
    <property type="protein sequence ID" value="ESR51534"/>
    <property type="gene ID" value="CICLE_v10030634mg"/>
</dbReference>
<feature type="region of interest" description="Disordered" evidence="1">
    <location>
        <begin position="1"/>
        <end position="149"/>
    </location>
</feature>
<keyword evidence="3" id="KW-1185">Reference proteome</keyword>
<feature type="compositionally biased region" description="Basic and acidic residues" evidence="1">
    <location>
        <begin position="499"/>
        <end position="512"/>
    </location>
</feature>
<feature type="compositionally biased region" description="Acidic residues" evidence="1">
    <location>
        <begin position="629"/>
        <end position="638"/>
    </location>
</feature>
<evidence type="ECO:0000313" key="2">
    <source>
        <dbReference type="EMBL" id="ESR51534.1"/>
    </source>
</evidence>
<feature type="compositionally biased region" description="Basic residues" evidence="1">
    <location>
        <begin position="883"/>
        <end position="896"/>
    </location>
</feature>
<evidence type="ECO:0000313" key="3">
    <source>
        <dbReference type="Proteomes" id="UP000030687"/>
    </source>
</evidence>
<dbReference type="Proteomes" id="UP000030687">
    <property type="component" value="Unassembled WGS sequence"/>
</dbReference>
<feature type="compositionally biased region" description="Pro residues" evidence="1">
    <location>
        <begin position="62"/>
        <end position="120"/>
    </location>
</feature>
<feature type="region of interest" description="Disordered" evidence="1">
    <location>
        <begin position="597"/>
        <end position="977"/>
    </location>
</feature>
<sequence>MEGYQQSHRYMRPPPAPASGQQAPPMGDHYHHHNPYLHQQQQPRLPAPPQGHQWYSNQFQYQPPPPPSHSPSPPPPPSQWAPPAPSPAYHPPPPPPPPYPAHHYPLPPRPHVPPPPPPPQVSQSYPQPNQDWGNSNWSHHHQGWDYSAQNNAPDWAARAKEWANARAAMENQHIQSQYPQPADFRYADTQQQSIPVSSYQQFSVPSAQPHQPPMAYQQENAAMSSGPSSYGPDVHIPYSGRDGASAGEANVGFPHQESSCSSPSVHQQEVPSSYSSVTGTEETAYQKEHVYGSLPMPIPSAQEGQPFTYGNQAADPPTVLSDQPLDFAPRFNHDQDLHMQSSYAAHHESAGTVRGIDPVAAVPSVNSWTPPVTPGVAYPPIPPAGSQHDHSIAMASVPGPAAHQFVRFPGSGFQPTISSASAFGIGAAATLHPTTAFPGDVYGVSGVSERPKKAPVPNWLKEEIIKNKAAITKSSIENTKEEPESIEDEVVHKSSGKGEQADSKSIDSSRSTEEEDDDEDYVEAARTAAINQEIKRILTEVLLKVTDELFDEIATKVLSEDDLEIEVNNKNMTSNCKVSPPPPLVPTPKASAKVLVPVKAKESETEGASEKTSSSSPGDVLGLANYASDDGDDGDDEIQSFSINKHSENIHDAAENGLHVKPEKQNKAETHSGRDLSKTNIIGAISALGENRDDTHAYSSNTVTGDADNESSVNGSGLDETLGEKTGMKTKSELPGTNVGVKISTNDSLLNMETRMKSVKNDQHESKKSSLGKDSGKETEVGSGVDNKGDEDHRRLDERHSRKEKADDQNGSRDKTRGGGAKSEEKPKEFKSRKRYADDVKEDRKDAERHQRGSIKEGIDKKRERSKEEDTSRHKLTSDPDRHKKRRSSSIRSKGRNSKENSVSHFNDSSDQSSDDSKRKRHSRKRYSSPSPVRSSRRHVTRSPHSKHSQRRHSPYSSLETSRGRRSRSRSPVRRQR</sequence>